<evidence type="ECO:0000256" key="1">
    <source>
        <dbReference type="ARBA" id="ARBA00008760"/>
    </source>
</evidence>
<accession>A0A075APB3</accession>
<dbReference type="InterPro" id="IPR034704">
    <property type="entry name" value="Ribosomal_bL28/bL31-like_sf"/>
</dbReference>
<dbReference type="HOGENOM" id="CLU_2373991_0_0_1"/>
<name>A0A075APB3_ROZAC</name>
<dbReference type="PANTHER" id="PTHR13528">
    <property type="entry name" value="39S RIBOSOMAL PROTEIN L28, MITOCHONDRIAL"/>
    <property type="match status" value="1"/>
</dbReference>
<dbReference type="InterPro" id="IPR026569">
    <property type="entry name" value="Ribosomal_bL28"/>
</dbReference>
<dbReference type="SUPFAM" id="SSF143800">
    <property type="entry name" value="L28p-like"/>
    <property type="match status" value="1"/>
</dbReference>
<comment type="similarity">
    <text evidence="1">Belongs to the bacterial ribosomal protein bL28 family.</text>
</comment>
<protein>
    <submittedName>
        <fullName evidence="4">Uncharacterized protein</fullName>
    </submittedName>
</protein>
<evidence type="ECO:0000313" key="4">
    <source>
        <dbReference type="EMBL" id="EPZ31843.1"/>
    </source>
</evidence>
<dbReference type="GO" id="GO:0003735">
    <property type="term" value="F:structural constituent of ribosome"/>
    <property type="evidence" value="ECO:0007669"/>
    <property type="project" value="InterPro"/>
</dbReference>
<keyword evidence="2" id="KW-0689">Ribosomal protein</keyword>
<evidence type="ECO:0000256" key="3">
    <source>
        <dbReference type="ARBA" id="ARBA00023274"/>
    </source>
</evidence>
<dbReference type="InterPro" id="IPR037147">
    <property type="entry name" value="Ribosomal_bL28_sf"/>
</dbReference>
<dbReference type="Pfam" id="PF00830">
    <property type="entry name" value="Ribosomal_L28"/>
    <property type="match status" value="1"/>
</dbReference>
<proteinExistence type="inferred from homology"/>
<dbReference type="PANTHER" id="PTHR13528:SF2">
    <property type="entry name" value="LARGE RIBOSOMAL SUBUNIT PROTEIN BL28M"/>
    <property type="match status" value="1"/>
</dbReference>
<evidence type="ECO:0000256" key="2">
    <source>
        <dbReference type="ARBA" id="ARBA00022980"/>
    </source>
</evidence>
<sequence length="95" mass="11027">MLESLAHGAKVMSGFERGKYGAKIRRKWFPNIRIVPLYSKALDKMIPVSVWSKKLRSIELYYGGLDNYLIKTEDPLPAKYEALKQEILEALRKKK</sequence>
<gene>
    <name evidence="4" type="ORF">O9G_000322</name>
</gene>
<dbReference type="EMBL" id="KE561209">
    <property type="protein sequence ID" value="EPZ31843.1"/>
    <property type="molecule type" value="Genomic_DNA"/>
</dbReference>
<evidence type="ECO:0000313" key="5">
    <source>
        <dbReference type="Proteomes" id="UP000030755"/>
    </source>
</evidence>
<dbReference type="Gene3D" id="2.30.170.40">
    <property type="entry name" value="Ribosomal protein L28/L24"/>
    <property type="match status" value="1"/>
</dbReference>
<keyword evidence="5" id="KW-1185">Reference proteome</keyword>
<dbReference type="OrthoDB" id="361870at2759"/>
<keyword evidence="3" id="KW-0687">Ribonucleoprotein</keyword>
<reference evidence="4 5" key="1">
    <citation type="journal article" date="2013" name="Curr. Biol.">
        <title>Shared signatures of parasitism and phylogenomics unite Cryptomycota and microsporidia.</title>
        <authorList>
            <person name="James T.Y."/>
            <person name="Pelin A."/>
            <person name="Bonen L."/>
            <person name="Ahrendt S."/>
            <person name="Sain D."/>
            <person name="Corradi N."/>
            <person name="Stajich J.E."/>
        </authorList>
    </citation>
    <scope>NUCLEOTIDE SEQUENCE [LARGE SCALE GENOMIC DNA]</scope>
    <source>
        <strain evidence="4 5">CSF55</strain>
    </source>
</reference>
<dbReference type="AlphaFoldDB" id="A0A075APB3"/>
<organism evidence="4 5">
    <name type="scientific">Rozella allomycis (strain CSF55)</name>
    <dbReference type="NCBI Taxonomy" id="988480"/>
    <lineage>
        <taxon>Eukaryota</taxon>
        <taxon>Fungi</taxon>
        <taxon>Fungi incertae sedis</taxon>
        <taxon>Cryptomycota</taxon>
        <taxon>Cryptomycota incertae sedis</taxon>
        <taxon>Rozella</taxon>
    </lineage>
</organism>
<dbReference type="GO" id="GO:0005762">
    <property type="term" value="C:mitochondrial large ribosomal subunit"/>
    <property type="evidence" value="ECO:0007669"/>
    <property type="project" value="TreeGrafter"/>
</dbReference>
<dbReference type="Proteomes" id="UP000030755">
    <property type="component" value="Unassembled WGS sequence"/>
</dbReference>